<accession>A0A917CKJ0</accession>
<evidence type="ECO:0000256" key="6">
    <source>
        <dbReference type="ARBA" id="ARBA00023601"/>
    </source>
</evidence>
<evidence type="ECO:0000256" key="2">
    <source>
        <dbReference type="ARBA" id="ARBA00022691"/>
    </source>
</evidence>
<dbReference type="PANTHER" id="PTHR43273">
    <property type="entry name" value="ANAEROBIC SULFATASE-MATURATING ENZYME HOMOLOG ASLB-RELATED"/>
    <property type="match status" value="1"/>
</dbReference>
<dbReference type="Proteomes" id="UP000637643">
    <property type="component" value="Unassembled WGS sequence"/>
</dbReference>
<dbReference type="InterPro" id="IPR004027">
    <property type="entry name" value="SEC_C_motif"/>
</dbReference>
<keyword evidence="9" id="KW-1185">Reference proteome</keyword>
<keyword evidence="5" id="KW-0411">Iron-sulfur</keyword>
<dbReference type="GO" id="GO:0051536">
    <property type="term" value="F:iron-sulfur cluster binding"/>
    <property type="evidence" value="ECO:0007669"/>
    <property type="project" value="UniProtKB-KW"/>
</dbReference>
<evidence type="ECO:0000256" key="3">
    <source>
        <dbReference type="ARBA" id="ARBA00022723"/>
    </source>
</evidence>
<dbReference type="PROSITE" id="PS51918">
    <property type="entry name" value="RADICAL_SAM"/>
    <property type="match status" value="1"/>
</dbReference>
<dbReference type="SUPFAM" id="SSF103642">
    <property type="entry name" value="Sec-C motif"/>
    <property type="match status" value="1"/>
</dbReference>
<dbReference type="Pfam" id="PF04055">
    <property type="entry name" value="Radical_SAM"/>
    <property type="match status" value="1"/>
</dbReference>
<dbReference type="SUPFAM" id="SSF102114">
    <property type="entry name" value="Radical SAM enzymes"/>
    <property type="match status" value="1"/>
</dbReference>
<keyword evidence="4" id="KW-0408">Iron</keyword>
<reference evidence="8" key="1">
    <citation type="journal article" date="2014" name="Int. J. Syst. Evol. Microbiol.">
        <title>Complete genome sequence of Corynebacterium casei LMG S-19264T (=DSM 44701T), isolated from a smear-ripened cheese.</title>
        <authorList>
            <consortium name="US DOE Joint Genome Institute (JGI-PGF)"/>
            <person name="Walter F."/>
            <person name="Albersmeier A."/>
            <person name="Kalinowski J."/>
            <person name="Ruckert C."/>
        </authorList>
    </citation>
    <scope>NUCLEOTIDE SEQUENCE</scope>
    <source>
        <strain evidence="8">CGMCC 1.16134</strain>
    </source>
</reference>
<evidence type="ECO:0000256" key="5">
    <source>
        <dbReference type="ARBA" id="ARBA00023014"/>
    </source>
</evidence>
<comment type="cofactor">
    <cofactor evidence="1">
        <name>[4Fe-4S] cluster</name>
        <dbReference type="ChEBI" id="CHEBI:49883"/>
    </cofactor>
</comment>
<dbReference type="InterPro" id="IPR058240">
    <property type="entry name" value="rSAM_sf"/>
</dbReference>
<dbReference type="Pfam" id="PF13186">
    <property type="entry name" value="SPASM"/>
    <property type="match status" value="1"/>
</dbReference>
<dbReference type="InterPro" id="IPR023867">
    <property type="entry name" value="Sulphatase_maturase_rSAM"/>
</dbReference>
<proteinExistence type="inferred from homology"/>
<dbReference type="GO" id="GO:0016491">
    <property type="term" value="F:oxidoreductase activity"/>
    <property type="evidence" value="ECO:0007669"/>
    <property type="project" value="InterPro"/>
</dbReference>
<dbReference type="InterPro" id="IPR013785">
    <property type="entry name" value="Aldolase_TIM"/>
</dbReference>
<dbReference type="GO" id="GO:0046872">
    <property type="term" value="F:metal ion binding"/>
    <property type="evidence" value="ECO:0007669"/>
    <property type="project" value="UniProtKB-KW"/>
</dbReference>
<dbReference type="NCBIfam" id="TIGR04085">
    <property type="entry name" value="rSAM_more_4Fe4S"/>
    <property type="match status" value="1"/>
</dbReference>
<name>A0A917CKJ0_9BACL</name>
<dbReference type="EMBL" id="BMKR01000017">
    <property type="protein sequence ID" value="GGF90569.1"/>
    <property type="molecule type" value="Genomic_DNA"/>
</dbReference>
<comment type="similarity">
    <text evidence="6">Belongs to the radical SAM superfamily. Anaerobic sulfatase-maturating enzyme family.</text>
</comment>
<dbReference type="Pfam" id="PF02810">
    <property type="entry name" value="SEC-C"/>
    <property type="match status" value="1"/>
</dbReference>
<dbReference type="InterPro" id="IPR023885">
    <property type="entry name" value="4Fe4S-binding_SPASM_dom"/>
</dbReference>
<evidence type="ECO:0000313" key="9">
    <source>
        <dbReference type="Proteomes" id="UP000637643"/>
    </source>
</evidence>
<comment type="caution">
    <text evidence="8">The sequence shown here is derived from an EMBL/GenBank/DDBJ whole genome shotgun (WGS) entry which is preliminary data.</text>
</comment>
<dbReference type="PANTHER" id="PTHR43273:SF3">
    <property type="entry name" value="ANAEROBIC SULFATASE-MATURATING ENZYME HOMOLOG ASLB-RELATED"/>
    <property type="match status" value="1"/>
</dbReference>
<evidence type="ECO:0000259" key="7">
    <source>
        <dbReference type="PROSITE" id="PS51918"/>
    </source>
</evidence>
<reference evidence="8" key="2">
    <citation type="submission" date="2020-09" db="EMBL/GenBank/DDBJ databases">
        <authorList>
            <person name="Sun Q."/>
            <person name="Zhou Y."/>
        </authorList>
    </citation>
    <scope>NUCLEOTIDE SEQUENCE</scope>
    <source>
        <strain evidence="8">CGMCC 1.16134</strain>
    </source>
</reference>
<protein>
    <submittedName>
        <fullName evidence="8">Anaerobic sulfatase maturase</fullName>
    </submittedName>
</protein>
<dbReference type="NCBIfam" id="TIGR03942">
    <property type="entry name" value="sulfatase_rSAM"/>
    <property type="match status" value="1"/>
</dbReference>
<evidence type="ECO:0000256" key="1">
    <source>
        <dbReference type="ARBA" id="ARBA00001966"/>
    </source>
</evidence>
<keyword evidence="2" id="KW-0949">S-adenosyl-L-methionine</keyword>
<gene>
    <name evidence="8" type="ORF">GCM10010912_39620</name>
</gene>
<feature type="domain" description="Radical SAM core" evidence="7">
    <location>
        <begin position="1"/>
        <end position="177"/>
    </location>
</feature>
<keyword evidence="3" id="KW-0479">Metal-binding</keyword>
<organism evidence="8 9">
    <name type="scientific">Paenibacillus albidus</name>
    <dbReference type="NCBI Taxonomy" id="2041023"/>
    <lineage>
        <taxon>Bacteria</taxon>
        <taxon>Bacillati</taxon>
        <taxon>Bacillota</taxon>
        <taxon>Bacilli</taxon>
        <taxon>Bacillales</taxon>
        <taxon>Paenibacillaceae</taxon>
        <taxon>Paenibacillus</taxon>
    </lineage>
</organism>
<dbReference type="InterPro" id="IPR007197">
    <property type="entry name" value="rSAM"/>
</dbReference>
<evidence type="ECO:0000313" key="8">
    <source>
        <dbReference type="EMBL" id="GGF90569.1"/>
    </source>
</evidence>
<dbReference type="AlphaFoldDB" id="A0A917CKJ0"/>
<dbReference type="Gene3D" id="3.20.20.70">
    <property type="entry name" value="Aldolase class I"/>
    <property type="match status" value="1"/>
</dbReference>
<sequence length="359" mass="40953">MAYSQGAATFAWQGGEPLLAGYDFFEEVVHLQALYAPPHTVISNSLQTNGTLINDRWAAFFKTYQFLIGISLDGPQEIHDSLRVYSSGQGSFERVMGGIEHLRRHQVDFNILTVIHKGNVGKAKELMAFCRENHFAYVQFIPCMDFRSQQVDQPGVYEITPQEYGDFLCEAFDEWYQDGNPNTSVGFFDNMLSVYLNREAELCIHQAHCPTTLVLEQNGDAYPCDFFINDKWKVGNVGTDSIDSLLAHPNYERFRQMKPSLSVKCQSCEWQQLCSGGCPRNRTWNPERNEGDQDYFCQSYTQIYTYAYERMQALGHQLRKSLFSHNMQRYLNGKTPGRNEPCACGSGKKYKACCASLGH</sequence>
<evidence type="ECO:0000256" key="4">
    <source>
        <dbReference type="ARBA" id="ARBA00023004"/>
    </source>
</evidence>